<keyword evidence="13" id="KW-1185">Reference proteome</keyword>
<dbReference type="GO" id="GO:0008395">
    <property type="term" value="F:steroid hydroxylase activity"/>
    <property type="evidence" value="ECO:0007669"/>
    <property type="project" value="TreeGrafter"/>
</dbReference>
<evidence type="ECO:0000256" key="10">
    <source>
        <dbReference type="ARBA" id="ARBA00023033"/>
    </source>
</evidence>
<dbReference type="Proteomes" id="UP000827092">
    <property type="component" value="Unassembled WGS sequence"/>
</dbReference>
<evidence type="ECO:0000256" key="5">
    <source>
        <dbReference type="ARBA" id="ARBA00022617"/>
    </source>
</evidence>
<feature type="transmembrane region" description="Helical" evidence="11">
    <location>
        <begin position="6"/>
        <end position="28"/>
    </location>
</feature>
<gene>
    <name evidence="12" type="ORF">JTE90_018711</name>
</gene>
<comment type="subcellular location">
    <subcellularLocation>
        <location evidence="3">Endoplasmic reticulum membrane</location>
        <topology evidence="3">Peripheral membrane protein</topology>
    </subcellularLocation>
    <subcellularLocation>
        <location evidence="2">Microsome membrane</location>
        <topology evidence="2">Peripheral membrane protein</topology>
    </subcellularLocation>
</comment>
<evidence type="ECO:0000256" key="8">
    <source>
        <dbReference type="ARBA" id="ARBA00023002"/>
    </source>
</evidence>
<reference evidence="12 13" key="1">
    <citation type="journal article" date="2022" name="Nat. Ecol. Evol.">
        <title>A masculinizing supergene underlies an exaggerated male reproductive morph in a spider.</title>
        <authorList>
            <person name="Hendrickx F."/>
            <person name="De Corte Z."/>
            <person name="Sonet G."/>
            <person name="Van Belleghem S.M."/>
            <person name="Kostlbacher S."/>
            <person name="Vangestel C."/>
        </authorList>
    </citation>
    <scope>NUCLEOTIDE SEQUENCE [LARGE SCALE GENOMIC DNA]</scope>
    <source>
        <strain evidence="12">W744_W776</strain>
    </source>
</reference>
<proteinExistence type="inferred from homology"/>
<comment type="caution">
    <text evidence="12">The sequence shown here is derived from an EMBL/GenBank/DDBJ whole genome shotgun (WGS) entry which is preliminary data.</text>
</comment>
<dbReference type="InterPro" id="IPR050705">
    <property type="entry name" value="Cytochrome_P450_3A"/>
</dbReference>
<keyword evidence="10" id="KW-0503">Monooxygenase</keyword>
<evidence type="ECO:0000256" key="4">
    <source>
        <dbReference type="ARBA" id="ARBA00010617"/>
    </source>
</evidence>
<dbReference type="PANTHER" id="PTHR24302">
    <property type="entry name" value="CYTOCHROME P450 FAMILY 3"/>
    <property type="match status" value="1"/>
</dbReference>
<keyword evidence="5" id="KW-0349">Heme</keyword>
<evidence type="ECO:0008006" key="14">
    <source>
        <dbReference type="Google" id="ProtNLM"/>
    </source>
</evidence>
<name>A0AAV6TZF7_9ARAC</name>
<evidence type="ECO:0000256" key="2">
    <source>
        <dbReference type="ARBA" id="ARBA00004174"/>
    </source>
</evidence>
<evidence type="ECO:0000256" key="9">
    <source>
        <dbReference type="ARBA" id="ARBA00023004"/>
    </source>
</evidence>
<keyword evidence="11" id="KW-0472">Membrane</keyword>
<evidence type="ECO:0000256" key="11">
    <source>
        <dbReference type="SAM" id="Phobius"/>
    </source>
</evidence>
<keyword evidence="6" id="KW-0479">Metal-binding</keyword>
<dbReference type="InterPro" id="IPR001128">
    <property type="entry name" value="Cyt_P450"/>
</dbReference>
<dbReference type="InterPro" id="IPR002401">
    <property type="entry name" value="Cyt_P450_E_grp-I"/>
</dbReference>
<evidence type="ECO:0000256" key="7">
    <source>
        <dbReference type="ARBA" id="ARBA00022848"/>
    </source>
</evidence>
<sequence>MFENVFFLGSLATTCLVGLTTFLVLYWYSTKDYDYWKKQNIPFVRPLPFIGNVIDIFKKPIHEIEHERYKKYGRVFGIFEGKNPVLCVAEPKLLKDILVKDFSAFPSRRLVRTGNEIFDNMLSFVKGDEKWKKIRTIVTPTFTTGKIKRMLGIFTDCSTTLVKNFRTAVSEGKAVDAKSLYGTYTMDVIASCAFSTKIDSHNDPTNDFVAMAKKVFSRTLDWKSLVFFLCPRAFSLLKLSSFPTESLEFFKHATLEIIEERKKTGQVRNDFLQLLMDTAKEVEDELKEEGADIASNYGGQEDTNHHIFKSVTSKSLSMDELVAQCVIFFIAGYDTTASTLSVATYFLALNPDVQEKLRAEVDEALKHTDVSCS</sequence>
<keyword evidence="11" id="KW-1133">Transmembrane helix</keyword>
<evidence type="ECO:0000256" key="6">
    <source>
        <dbReference type="ARBA" id="ARBA00022723"/>
    </source>
</evidence>
<dbReference type="Gene3D" id="1.10.630.10">
    <property type="entry name" value="Cytochrome P450"/>
    <property type="match status" value="1"/>
</dbReference>
<dbReference type="GO" id="GO:0005789">
    <property type="term" value="C:endoplasmic reticulum membrane"/>
    <property type="evidence" value="ECO:0007669"/>
    <property type="project" value="UniProtKB-SubCell"/>
</dbReference>
<comment type="cofactor">
    <cofactor evidence="1">
        <name>heme</name>
        <dbReference type="ChEBI" id="CHEBI:30413"/>
    </cofactor>
</comment>
<evidence type="ECO:0000256" key="1">
    <source>
        <dbReference type="ARBA" id="ARBA00001971"/>
    </source>
</evidence>
<organism evidence="12 13">
    <name type="scientific">Oedothorax gibbosus</name>
    <dbReference type="NCBI Taxonomy" id="931172"/>
    <lineage>
        <taxon>Eukaryota</taxon>
        <taxon>Metazoa</taxon>
        <taxon>Ecdysozoa</taxon>
        <taxon>Arthropoda</taxon>
        <taxon>Chelicerata</taxon>
        <taxon>Arachnida</taxon>
        <taxon>Araneae</taxon>
        <taxon>Araneomorphae</taxon>
        <taxon>Entelegynae</taxon>
        <taxon>Araneoidea</taxon>
        <taxon>Linyphiidae</taxon>
        <taxon>Erigoninae</taxon>
        <taxon>Oedothorax</taxon>
    </lineage>
</organism>
<dbReference type="InterPro" id="IPR036396">
    <property type="entry name" value="Cyt_P450_sf"/>
</dbReference>
<dbReference type="AlphaFoldDB" id="A0AAV6TZF7"/>
<dbReference type="FunFam" id="1.10.630.10:FF:000182">
    <property type="entry name" value="Cytochrome P450 3A4"/>
    <property type="match status" value="1"/>
</dbReference>
<dbReference type="SUPFAM" id="SSF48264">
    <property type="entry name" value="Cytochrome P450"/>
    <property type="match status" value="1"/>
</dbReference>
<keyword evidence="9" id="KW-0408">Iron</keyword>
<keyword evidence="8" id="KW-0560">Oxidoreductase</keyword>
<dbReference type="PANTHER" id="PTHR24302:SF15">
    <property type="entry name" value="FATTY-ACID PEROXYGENASE"/>
    <property type="match status" value="1"/>
</dbReference>
<evidence type="ECO:0000256" key="3">
    <source>
        <dbReference type="ARBA" id="ARBA00004406"/>
    </source>
</evidence>
<evidence type="ECO:0000313" key="13">
    <source>
        <dbReference type="Proteomes" id="UP000827092"/>
    </source>
</evidence>
<dbReference type="EMBL" id="JAFNEN010000840">
    <property type="protein sequence ID" value="KAG8176928.1"/>
    <property type="molecule type" value="Genomic_DNA"/>
</dbReference>
<comment type="similarity">
    <text evidence="4">Belongs to the cytochrome P450 family.</text>
</comment>
<keyword evidence="7" id="KW-0256">Endoplasmic reticulum</keyword>
<dbReference type="GO" id="GO:0020037">
    <property type="term" value="F:heme binding"/>
    <property type="evidence" value="ECO:0007669"/>
    <property type="project" value="InterPro"/>
</dbReference>
<evidence type="ECO:0000313" key="12">
    <source>
        <dbReference type="EMBL" id="KAG8176928.1"/>
    </source>
</evidence>
<dbReference type="GO" id="GO:0005506">
    <property type="term" value="F:iron ion binding"/>
    <property type="evidence" value="ECO:0007669"/>
    <property type="project" value="InterPro"/>
</dbReference>
<keyword evidence="11" id="KW-0812">Transmembrane</keyword>
<dbReference type="GO" id="GO:0016705">
    <property type="term" value="F:oxidoreductase activity, acting on paired donors, with incorporation or reduction of molecular oxygen"/>
    <property type="evidence" value="ECO:0007669"/>
    <property type="project" value="InterPro"/>
</dbReference>
<dbReference type="PRINTS" id="PR00463">
    <property type="entry name" value="EP450I"/>
</dbReference>
<keyword evidence="7" id="KW-0492">Microsome</keyword>
<dbReference type="Pfam" id="PF00067">
    <property type="entry name" value="p450"/>
    <property type="match status" value="1"/>
</dbReference>
<protein>
    <recommendedName>
        <fullName evidence="14">Cytochrome P450</fullName>
    </recommendedName>
</protein>
<accession>A0AAV6TZF7</accession>